<evidence type="ECO:0000313" key="3">
    <source>
        <dbReference type="Proteomes" id="UP001321760"/>
    </source>
</evidence>
<keyword evidence="3" id="KW-1185">Reference proteome</keyword>
<evidence type="ECO:0000256" key="1">
    <source>
        <dbReference type="SAM" id="MobiDB-lite"/>
    </source>
</evidence>
<dbReference type="Proteomes" id="UP001321760">
    <property type="component" value="Unassembled WGS sequence"/>
</dbReference>
<proteinExistence type="predicted"/>
<reference evidence="2" key="1">
    <citation type="journal article" date="2023" name="Mol. Phylogenet. Evol.">
        <title>Genome-scale phylogeny and comparative genomics of the fungal order Sordariales.</title>
        <authorList>
            <person name="Hensen N."/>
            <person name="Bonometti L."/>
            <person name="Westerberg I."/>
            <person name="Brannstrom I.O."/>
            <person name="Guillou S."/>
            <person name="Cros-Aarteil S."/>
            <person name="Calhoun S."/>
            <person name="Haridas S."/>
            <person name="Kuo A."/>
            <person name="Mondo S."/>
            <person name="Pangilinan J."/>
            <person name="Riley R."/>
            <person name="LaButti K."/>
            <person name="Andreopoulos B."/>
            <person name="Lipzen A."/>
            <person name="Chen C."/>
            <person name="Yan M."/>
            <person name="Daum C."/>
            <person name="Ng V."/>
            <person name="Clum A."/>
            <person name="Steindorff A."/>
            <person name="Ohm R.A."/>
            <person name="Martin F."/>
            <person name="Silar P."/>
            <person name="Natvig D.O."/>
            <person name="Lalanne C."/>
            <person name="Gautier V."/>
            <person name="Ament-Velasquez S.L."/>
            <person name="Kruys A."/>
            <person name="Hutchinson M.I."/>
            <person name="Powell A.J."/>
            <person name="Barry K."/>
            <person name="Miller A.N."/>
            <person name="Grigoriev I.V."/>
            <person name="Debuchy R."/>
            <person name="Gladieux P."/>
            <person name="Hiltunen Thoren M."/>
            <person name="Johannesson H."/>
        </authorList>
    </citation>
    <scope>NUCLEOTIDE SEQUENCE</scope>
    <source>
        <strain evidence="2">PSN243</strain>
    </source>
</reference>
<dbReference type="AlphaFoldDB" id="A0AAV9GDS8"/>
<reference evidence="2" key="2">
    <citation type="submission" date="2023-05" db="EMBL/GenBank/DDBJ databases">
        <authorList>
            <consortium name="Lawrence Berkeley National Laboratory"/>
            <person name="Steindorff A."/>
            <person name="Hensen N."/>
            <person name="Bonometti L."/>
            <person name="Westerberg I."/>
            <person name="Brannstrom I.O."/>
            <person name="Guillou S."/>
            <person name="Cros-Aarteil S."/>
            <person name="Calhoun S."/>
            <person name="Haridas S."/>
            <person name="Kuo A."/>
            <person name="Mondo S."/>
            <person name="Pangilinan J."/>
            <person name="Riley R."/>
            <person name="Labutti K."/>
            <person name="Andreopoulos B."/>
            <person name="Lipzen A."/>
            <person name="Chen C."/>
            <person name="Yanf M."/>
            <person name="Daum C."/>
            <person name="Ng V."/>
            <person name="Clum A."/>
            <person name="Ohm R."/>
            <person name="Martin F."/>
            <person name="Silar P."/>
            <person name="Natvig D."/>
            <person name="Lalanne C."/>
            <person name="Gautier V."/>
            <person name="Ament-Velasquez S.L."/>
            <person name="Kruys A."/>
            <person name="Hutchinson M.I."/>
            <person name="Powell A.J."/>
            <person name="Barry K."/>
            <person name="Miller A.N."/>
            <person name="Grigoriev I.V."/>
            <person name="Debuchy R."/>
            <person name="Gladieux P."/>
            <person name="Thoren M.H."/>
            <person name="Johannesson H."/>
        </authorList>
    </citation>
    <scope>NUCLEOTIDE SEQUENCE</scope>
    <source>
        <strain evidence="2">PSN243</strain>
    </source>
</reference>
<feature type="compositionally biased region" description="Basic and acidic residues" evidence="1">
    <location>
        <begin position="79"/>
        <end position="98"/>
    </location>
</feature>
<organism evidence="2 3">
    <name type="scientific">Podospora aff. communis PSN243</name>
    <dbReference type="NCBI Taxonomy" id="3040156"/>
    <lineage>
        <taxon>Eukaryota</taxon>
        <taxon>Fungi</taxon>
        <taxon>Dikarya</taxon>
        <taxon>Ascomycota</taxon>
        <taxon>Pezizomycotina</taxon>
        <taxon>Sordariomycetes</taxon>
        <taxon>Sordariomycetidae</taxon>
        <taxon>Sordariales</taxon>
        <taxon>Podosporaceae</taxon>
        <taxon>Podospora</taxon>
    </lineage>
</organism>
<feature type="region of interest" description="Disordered" evidence="1">
    <location>
        <begin position="135"/>
        <end position="200"/>
    </location>
</feature>
<name>A0AAV9GDS8_9PEZI</name>
<comment type="caution">
    <text evidence="2">The sequence shown here is derived from an EMBL/GenBank/DDBJ whole genome shotgun (WGS) entry which is preliminary data.</text>
</comment>
<gene>
    <name evidence="2" type="ORF">QBC34DRAFT_470176</name>
</gene>
<sequence>MASDEPRFYLLHLLLSCQCSIAKQTSGDRLDHLPVNSAFDPKLRGGAGPDHPHNTSLQARRERREREEAALAFLRQRSPSRESDPPEQPERAEGREAVVRSGRFGPRLRFPITPSAREEVEQRLIAQVLAREARHPGSLLPPPPSDQPTPDQQAEAAQASEAEEALSTATEAGPNAKETAEASRKSSRSPTPSTGVKEAAEVAKMTAAAAKVTVPRKTATTGVVKAVAAHHPSLVQVTKEMKNSLKTAKAAIAMNKD</sequence>
<feature type="compositionally biased region" description="Low complexity" evidence="1">
    <location>
        <begin position="188"/>
        <end position="200"/>
    </location>
</feature>
<evidence type="ECO:0000313" key="2">
    <source>
        <dbReference type="EMBL" id="KAK4446085.1"/>
    </source>
</evidence>
<protein>
    <submittedName>
        <fullName evidence="2">Uncharacterized protein</fullName>
    </submittedName>
</protein>
<dbReference type="EMBL" id="MU865959">
    <property type="protein sequence ID" value="KAK4446085.1"/>
    <property type="molecule type" value="Genomic_DNA"/>
</dbReference>
<feature type="compositionally biased region" description="Basic and acidic residues" evidence="1">
    <location>
        <begin position="59"/>
        <end position="69"/>
    </location>
</feature>
<accession>A0AAV9GDS8</accession>
<feature type="compositionally biased region" description="Low complexity" evidence="1">
    <location>
        <begin position="148"/>
        <end position="172"/>
    </location>
</feature>
<feature type="region of interest" description="Disordered" evidence="1">
    <location>
        <begin position="38"/>
        <end position="100"/>
    </location>
</feature>